<dbReference type="HOGENOM" id="CLU_2479483_0_0_9"/>
<name>E6LQ12_9FIRM</name>
<evidence type="ECO:0000313" key="1">
    <source>
        <dbReference type="EMBL" id="EFU76080.1"/>
    </source>
</evidence>
<reference evidence="1 2" key="1">
    <citation type="submission" date="2010-12" db="EMBL/GenBank/DDBJ databases">
        <authorList>
            <person name="Muzny D."/>
            <person name="Qin X."/>
            <person name="Deng J."/>
            <person name="Jiang H."/>
            <person name="Liu Y."/>
            <person name="Qu J."/>
            <person name="Song X.-Z."/>
            <person name="Zhang L."/>
            <person name="Thornton R."/>
            <person name="Coyle M."/>
            <person name="Francisco L."/>
            <person name="Jackson L."/>
            <person name="Javaid M."/>
            <person name="Korchina V."/>
            <person name="Kovar C."/>
            <person name="Mata R."/>
            <person name="Mathew T."/>
            <person name="Ngo R."/>
            <person name="Nguyen L."/>
            <person name="Nguyen N."/>
            <person name="Okwuonu G."/>
            <person name="Ongeri F."/>
            <person name="Pham C."/>
            <person name="Simmons D."/>
            <person name="Wilczek-Boney K."/>
            <person name="Hale W."/>
            <person name="Jakkamsetti A."/>
            <person name="Pham P."/>
            <person name="Ruth R."/>
            <person name="San Lucas F."/>
            <person name="Warren J."/>
            <person name="Zhang J."/>
            <person name="Zhao Z."/>
            <person name="Zhou C."/>
            <person name="Zhu D."/>
            <person name="Lee S."/>
            <person name="Bess C."/>
            <person name="Blankenburg K."/>
            <person name="Forbes L."/>
            <person name="Fu Q."/>
            <person name="Gubbala S."/>
            <person name="Hirani K."/>
            <person name="Jayaseelan J.C."/>
            <person name="Lara F."/>
            <person name="Munidasa M."/>
            <person name="Palculict T."/>
            <person name="Patil S."/>
            <person name="Pu L.-L."/>
            <person name="Saada N."/>
            <person name="Tang L."/>
            <person name="Weissenberger G."/>
            <person name="Zhu Y."/>
            <person name="Hemphill L."/>
            <person name="Shang Y."/>
            <person name="Youmans B."/>
            <person name="Ayvaz T."/>
            <person name="Ross M."/>
            <person name="Santibanez J."/>
            <person name="Aqrawi P."/>
            <person name="Gross S."/>
            <person name="Joshi V."/>
            <person name="Fowler G."/>
            <person name="Nazareth L."/>
            <person name="Reid J."/>
            <person name="Worley K."/>
            <person name="Petrosino J."/>
            <person name="Highlander S."/>
            <person name="Gibbs R."/>
        </authorList>
    </citation>
    <scope>NUCLEOTIDE SEQUENCE [LARGE SCALE GENOMIC DNA]</scope>
    <source>
        <strain evidence="1 2">DSM 3986</strain>
    </source>
</reference>
<dbReference type="eggNOG" id="ENOG50346AV">
    <property type="taxonomic scope" value="Bacteria"/>
</dbReference>
<proteinExistence type="predicted"/>
<comment type="caution">
    <text evidence="1">The sequence shown here is derived from an EMBL/GenBank/DDBJ whole genome shotgun (WGS) entry which is preliminary data.</text>
</comment>
<sequence length="87" mass="10126">MSKMVYLIVDKSLEVQIQKIKYYKCFLHELYHDDVECIIEDNRVITPLGSEGKALEERGRSIGKKLLDAVAVYLWRDGEIIILKNNL</sequence>
<dbReference type="EMBL" id="AEPW01000079">
    <property type="protein sequence ID" value="EFU76080.1"/>
    <property type="molecule type" value="Genomic_DNA"/>
</dbReference>
<evidence type="ECO:0000313" key="2">
    <source>
        <dbReference type="Proteomes" id="UP000003434"/>
    </source>
</evidence>
<dbReference type="AlphaFoldDB" id="E6LQ12"/>
<accession>E6LQ12</accession>
<dbReference type="Proteomes" id="UP000003434">
    <property type="component" value="Unassembled WGS sequence"/>
</dbReference>
<gene>
    <name evidence="1" type="ORF">HMPREF0381_2047</name>
</gene>
<organism evidence="1 2">
    <name type="scientific">Lachnoanaerobaculum saburreum DSM 3986</name>
    <dbReference type="NCBI Taxonomy" id="887325"/>
    <lineage>
        <taxon>Bacteria</taxon>
        <taxon>Bacillati</taxon>
        <taxon>Bacillota</taxon>
        <taxon>Clostridia</taxon>
        <taxon>Lachnospirales</taxon>
        <taxon>Lachnospiraceae</taxon>
        <taxon>Lachnoanaerobaculum</taxon>
    </lineage>
</organism>
<protein>
    <submittedName>
        <fullName evidence="1">Uncharacterized protein</fullName>
    </submittedName>
</protein>